<dbReference type="InterPro" id="IPR053235">
    <property type="entry name" value="Ser_Thr_kinase"/>
</dbReference>
<reference evidence="7" key="1">
    <citation type="journal article" date="2017" name="bioRxiv">
        <title>Comparative analysis of the genomes of Stylophora pistillata and Acropora digitifera provides evidence for extensive differences between species of corals.</title>
        <authorList>
            <person name="Voolstra C.R."/>
            <person name="Li Y."/>
            <person name="Liew Y.J."/>
            <person name="Baumgarten S."/>
            <person name="Zoccola D."/>
            <person name="Flot J.-F."/>
            <person name="Tambutte S."/>
            <person name="Allemand D."/>
            <person name="Aranda M."/>
        </authorList>
    </citation>
    <scope>NUCLEOTIDE SEQUENCE [LARGE SCALE GENOMIC DNA]</scope>
</reference>
<feature type="region of interest" description="Disordered" evidence="4">
    <location>
        <begin position="275"/>
        <end position="433"/>
    </location>
</feature>
<name>A0A2B4RY74_STYPI</name>
<evidence type="ECO:0000256" key="3">
    <source>
        <dbReference type="ARBA" id="ARBA00022833"/>
    </source>
</evidence>
<dbReference type="PROSITE" id="PS00108">
    <property type="entry name" value="PROTEIN_KINASE_ST"/>
    <property type="match status" value="1"/>
</dbReference>
<evidence type="ECO:0000259" key="5">
    <source>
        <dbReference type="PROSITE" id="PS50011"/>
    </source>
</evidence>
<dbReference type="Pfam" id="PF02135">
    <property type="entry name" value="zf-TAZ"/>
    <property type="match status" value="1"/>
</dbReference>
<dbReference type="Gene3D" id="1.20.1020.10">
    <property type="entry name" value="TAZ domain"/>
    <property type="match status" value="1"/>
</dbReference>
<dbReference type="EMBL" id="LSMT01000209">
    <property type="protein sequence ID" value="PFX23384.1"/>
    <property type="molecule type" value="Genomic_DNA"/>
</dbReference>
<keyword evidence="2" id="KW-0863">Zinc-finger</keyword>
<evidence type="ECO:0000313" key="6">
    <source>
        <dbReference type="EMBL" id="PFX23384.1"/>
    </source>
</evidence>
<feature type="compositionally biased region" description="Basic residues" evidence="4">
    <location>
        <begin position="278"/>
        <end position="299"/>
    </location>
</feature>
<sequence>MAPNRSQTLTVSTNAQPTSDVATFEEMPFKLEKRSVYARCSSVSVSAEEESVHLQDMGKDYYRSIASWNLKTTSSVTILGSFTGLEALSLENLPGVCSGLDEDPRQRKVKQRVAIEPENKNSKEAVENDDHSHSFSFLWQQKEEVTLFPPDTAIRCEKKTTKVLDLKDFKEEDDEMKEFKFDILTIPYPTQESSCCPEGFLSLEPLSASSEDLEVQDDISVIEEETNDETAEVKIEEAGQFVQTESKKRIVPRRQAGKREKRNVWCITVPDPPAVQHKQVKKTRKRVRKPKNIRKRTSKHPYLFHEEIIESVNHIKPAPPKKRKPNSNLSEPRDSGVQSEGSSSGGSDDGCSSSSGSGGGGFSGGNSSGGGCGGKGNADDDGGDKKKYPQWYFPGKQRTDTPVRDKKKRSEGEEKGDGSEEKMEVDFSSSNQSGLQMFLPSKVDTAEQCHSPGEEGTHISTTRTGKSDFVFLPQDVQHASYCSNANCLNHKCKNVKLELEHMQVHKEWQYCGRCVNTRNIVKQHAGVCRRPGCRVPDCESLRKSCKRNGEPVPVRQRNVSPPGPGPVPVAVPFVAPVLVPPAPAHIDGRVIFRYGISPKLEEQSLYDYMESMSEGRLDVEKAMFYWLQMLTAVDYLHNLKIPVIHKDIKAKNVLLTAEGSRAKLADFDSARRLHHELTEAGLKPLGTKGFASPEVLEQKPHGRPADIYNLGCFLIELIVGVPSKDSLQEQIEELGNSNHELGQLAFDCTKENPQDRPTARSLLQRPVVQAFMTGVPMEH</sequence>
<dbReference type="GO" id="GO:0005737">
    <property type="term" value="C:cytoplasm"/>
    <property type="evidence" value="ECO:0007669"/>
    <property type="project" value="TreeGrafter"/>
</dbReference>
<dbReference type="InterPro" id="IPR000719">
    <property type="entry name" value="Prot_kinase_dom"/>
</dbReference>
<evidence type="ECO:0000256" key="2">
    <source>
        <dbReference type="ARBA" id="ARBA00022771"/>
    </source>
</evidence>
<dbReference type="InterPro" id="IPR000197">
    <property type="entry name" value="Znf_TAZ"/>
</dbReference>
<dbReference type="GO" id="GO:0004674">
    <property type="term" value="F:protein serine/threonine kinase activity"/>
    <property type="evidence" value="ECO:0007669"/>
    <property type="project" value="TreeGrafter"/>
</dbReference>
<dbReference type="InterPro" id="IPR011009">
    <property type="entry name" value="Kinase-like_dom_sf"/>
</dbReference>
<keyword evidence="6" id="KW-0808">Transferase</keyword>
<feature type="domain" description="Protein kinase" evidence="5">
    <location>
        <begin position="456"/>
        <end position="772"/>
    </location>
</feature>
<dbReference type="STRING" id="50429.A0A2B4RY74"/>
<evidence type="ECO:0000256" key="1">
    <source>
        <dbReference type="ARBA" id="ARBA00022723"/>
    </source>
</evidence>
<dbReference type="Pfam" id="PF00069">
    <property type="entry name" value="Pkinase"/>
    <property type="match status" value="1"/>
</dbReference>
<dbReference type="GO" id="GO:0005524">
    <property type="term" value="F:ATP binding"/>
    <property type="evidence" value="ECO:0007669"/>
    <property type="project" value="InterPro"/>
</dbReference>
<dbReference type="InterPro" id="IPR008271">
    <property type="entry name" value="Ser/Thr_kinase_AS"/>
</dbReference>
<dbReference type="Proteomes" id="UP000225706">
    <property type="component" value="Unassembled WGS sequence"/>
</dbReference>
<dbReference type="InterPro" id="IPR035898">
    <property type="entry name" value="TAZ_dom_sf"/>
</dbReference>
<gene>
    <name evidence="6" type="primary">Map3k1</name>
    <name evidence="6" type="ORF">AWC38_SpisGene12078</name>
</gene>
<organism evidence="6 7">
    <name type="scientific">Stylophora pistillata</name>
    <name type="common">Smooth cauliflower coral</name>
    <dbReference type="NCBI Taxonomy" id="50429"/>
    <lineage>
        <taxon>Eukaryota</taxon>
        <taxon>Metazoa</taxon>
        <taxon>Cnidaria</taxon>
        <taxon>Anthozoa</taxon>
        <taxon>Hexacorallia</taxon>
        <taxon>Scleractinia</taxon>
        <taxon>Astrocoeniina</taxon>
        <taxon>Pocilloporidae</taxon>
        <taxon>Stylophora</taxon>
    </lineage>
</organism>
<dbReference type="PANTHER" id="PTHR24361">
    <property type="entry name" value="MITOGEN-ACTIVATED KINASE KINASE KINASE"/>
    <property type="match status" value="1"/>
</dbReference>
<dbReference type="SUPFAM" id="SSF56112">
    <property type="entry name" value="Protein kinase-like (PK-like)"/>
    <property type="match status" value="1"/>
</dbReference>
<dbReference type="SUPFAM" id="SSF57933">
    <property type="entry name" value="TAZ domain"/>
    <property type="match status" value="1"/>
</dbReference>
<feature type="compositionally biased region" description="Basic and acidic residues" evidence="4">
    <location>
        <begin position="397"/>
        <end position="425"/>
    </location>
</feature>
<keyword evidence="3" id="KW-0862">Zinc</keyword>
<protein>
    <submittedName>
        <fullName evidence="6">Mitogen-activated protein kinase kinase kinase 1</fullName>
    </submittedName>
</protein>
<dbReference type="PROSITE" id="PS50011">
    <property type="entry name" value="PROTEIN_KINASE_DOM"/>
    <property type="match status" value="1"/>
</dbReference>
<dbReference type="GO" id="GO:0008270">
    <property type="term" value="F:zinc ion binding"/>
    <property type="evidence" value="ECO:0007669"/>
    <property type="project" value="UniProtKB-KW"/>
</dbReference>
<keyword evidence="1" id="KW-0479">Metal-binding</keyword>
<dbReference type="SMART" id="SM00220">
    <property type="entry name" value="S_TKc"/>
    <property type="match status" value="1"/>
</dbReference>
<accession>A0A2B4RY74</accession>
<keyword evidence="6" id="KW-0418">Kinase</keyword>
<evidence type="ECO:0000313" key="7">
    <source>
        <dbReference type="Proteomes" id="UP000225706"/>
    </source>
</evidence>
<evidence type="ECO:0000256" key="4">
    <source>
        <dbReference type="SAM" id="MobiDB-lite"/>
    </source>
</evidence>
<feature type="compositionally biased region" description="Gly residues" evidence="4">
    <location>
        <begin position="356"/>
        <end position="376"/>
    </location>
</feature>
<dbReference type="OrthoDB" id="5964819at2759"/>
<keyword evidence="7" id="KW-1185">Reference proteome</keyword>
<comment type="caution">
    <text evidence="6">The sequence shown here is derived from an EMBL/GenBank/DDBJ whole genome shotgun (WGS) entry which is preliminary data.</text>
</comment>
<dbReference type="AlphaFoldDB" id="A0A2B4RY74"/>
<dbReference type="Gene3D" id="1.10.510.10">
    <property type="entry name" value="Transferase(Phosphotransferase) domain 1"/>
    <property type="match status" value="1"/>
</dbReference>
<proteinExistence type="predicted"/>